<evidence type="ECO:0000256" key="5">
    <source>
        <dbReference type="ARBA" id="ARBA00023040"/>
    </source>
</evidence>
<evidence type="ECO:0000256" key="6">
    <source>
        <dbReference type="ARBA" id="ARBA00023136"/>
    </source>
</evidence>
<reference evidence="14" key="1">
    <citation type="submission" date="2025-08" db="UniProtKB">
        <authorList>
            <consortium name="Ensembl"/>
        </authorList>
    </citation>
    <scope>IDENTIFICATION</scope>
</reference>
<dbReference type="PANTHER" id="PTHR24249:SF381">
    <property type="entry name" value="TRACE AMINE ASSOCIATED RECEPTOR 19P-RELATED"/>
    <property type="match status" value="1"/>
</dbReference>
<dbReference type="Pfam" id="PF00001">
    <property type="entry name" value="7tm_1"/>
    <property type="match status" value="1"/>
</dbReference>
<dbReference type="InterPro" id="IPR009132">
    <property type="entry name" value="TAAR_fam"/>
</dbReference>
<organism evidence="14 15">
    <name type="scientific">Erpetoichthys calabaricus</name>
    <name type="common">Rope fish</name>
    <name type="synonym">Calamoichthys calabaricus</name>
    <dbReference type="NCBI Taxonomy" id="27687"/>
    <lineage>
        <taxon>Eukaryota</taxon>
        <taxon>Metazoa</taxon>
        <taxon>Chordata</taxon>
        <taxon>Craniata</taxon>
        <taxon>Vertebrata</taxon>
        <taxon>Euteleostomi</taxon>
        <taxon>Actinopterygii</taxon>
        <taxon>Polypteriformes</taxon>
        <taxon>Polypteridae</taxon>
        <taxon>Erpetoichthys</taxon>
    </lineage>
</organism>
<keyword evidence="2" id="KW-1003">Cell membrane</keyword>
<feature type="transmembrane region" description="Helical" evidence="12">
    <location>
        <begin position="111"/>
        <end position="129"/>
    </location>
</feature>
<sequence length="315" mass="36699">IANNMGLEEFQQQYCSQPENITCSKKYTSVLSNVILYFIYMIAIVLTTIGNLLVTISISHFKQLHTPTNFLVLSMAVTDFLTGLFVMPIEMARTLENCWYFGSVLCMAEEFIYTGLTSISIVHLLFLAVDRYYAVYYPLLYNTKMTTNRACLFVLISWLWPILEYTLYFTIIDILHSSKNDCYQLCRFLMDLIFKLTDFIFSFLMPCLVMLVLYGKIFIIVKQHAKAIENVKEQKPTEKKNVNRYQNKQHKATKTIAIVIFTFILCLLPVYIIIIMELFNVYPKILYDIFNAIAFLNCGFNPVIYGLFYPWSLAI</sequence>
<dbReference type="PROSITE" id="PS50262">
    <property type="entry name" value="G_PROTEIN_RECEP_F1_2"/>
    <property type="match status" value="1"/>
</dbReference>
<evidence type="ECO:0000313" key="14">
    <source>
        <dbReference type="Ensembl" id="ENSECRP00000027387.1"/>
    </source>
</evidence>
<dbReference type="PROSITE" id="PS00237">
    <property type="entry name" value="G_PROTEIN_RECEP_F1_1"/>
    <property type="match status" value="1"/>
</dbReference>
<dbReference type="Gene3D" id="1.20.1070.10">
    <property type="entry name" value="Rhodopsin 7-helix transmembrane proteins"/>
    <property type="match status" value="1"/>
</dbReference>
<dbReference type="PRINTS" id="PR01830">
    <property type="entry name" value="TRACEAMINER"/>
</dbReference>
<evidence type="ECO:0000256" key="12">
    <source>
        <dbReference type="SAM" id="Phobius"/>
    </source>
</evidence>
<dbReference type="Ensembl" id="ENSECRT00000027961.1">
    <property type="protein sequence ID" value="ENSECRP00000027387.1"/>
    <property type="gene ID" value="ENSECRG00000018539.1"/>
</dbReference>
<feature type="transmembrane region" description="Helical" evidence="12">
    <location>
        <begin position="70"/>
        <end position="91"/>
    </location>
</feature>
<keyword evidence="5 11" id="KW-0297">G-protein coupled receptor</keyword>
<feature type="transmembrane region" description="Helical" evidence="12">
    <location>
        <begin position="285"/>
        <end position="308"/>
    </location>
</feature>
<keyword evidence="9" id="KW-0325">Glycoprotein</keyword>
<comment type="similarity">
    <text evidence="11">Belongs to the G-protein coupled receptor 1 family.</text>
</comment>
<dbReference type="Proteomes" id="UP000694620">
    <property type="component" value="Unassembled WGS sequence"/>
</dbReference>
<evidence type="ECO:0000313" key="15">
    <source>
        <dbReference type="Proteomes" id="UP000694620"/>
    </source>
</evidence>
<proteinExistence type="inferred from homology"/>
<accession>A0A8C4T5F6</accession>
<keyword evidence="15" id="KW-1185">Reference proteome</keyword>
<evidence type="ECO:0000256" key="9">
    <source>
        <dbReference type="ARBA" id="ARBA00023180"/>
    </source>
</evidence>
<keyword evidence="6 12" id="KW-0472">Membrane</keyword>
<dbReference type="GO" id="GO:0005886">
    <property type="term" value="C:plasma membrane"/>
    <property type="evidence" value="ECO:0007669"/>
    <property type="project" value="UniProtKB-SubCell"/>
</dbReference>
<evidence type="ECO:0000256" key="2">
    <source>
        <dbReference type="ARBA" id="ARBA00022475"/>
    </source>
</evidence>
<feature type="domain" description="G-protein coupled receptors family 1 profile" evidence="13">
    <location>
        <begin position="50"/>
        <end position="305"/>
    </location>
</feature>
<protein>
    <recommendedName>
        <fullName evidence="13">G-protein coupled receptors family 1 profile domain-containing protein</fullName>
    </recommendedName>
</protein>
<dbReference type="PANTHER" id="PTHR24249">
    <property type="entry name" value="HISTAMINE RECEPTOR-RELATED G-PROTEIN COUPLED RECEPTOR"/>
    <property type="match status" value="1"/>
</dbReference>
<dbReference type="GeneTree" id="ENSGT00950000182934"/>
<feature type="transmembrane region" description="Helical" evidence="12">
    <location>
        <begin position="192"/>
        <end position="214"/>
    </location>
</feature>
<evidence type="ECO:0000256" key="7">
    <source>
        <dbReference type="ARBA" id="ARBA00023157"/>
    </source>
</evidence>
<reference evidence="14" key="2">
    <citation type="submission" date="2025-09" db="UniProtKB">
        <authorList>
            <consortium name="Ensembl"/>
        </authorList>
    </citation>
    <scope>IDENTIFICATION</scope>
</reference>
<dbReference type="SUPFAM" id="SSF81321">
    <property type="entry name" value="Family A G protein-coupled receptor-like"/>
    <property type="match status" value="1"/>
</dbReference>
<keyword evidence="10 11" id="KW-0807">Transducer</keyword>
<comment type="subcellular location">
    <subcellularLocation>
        <location evidence="1">Cell membrane</location>
        <topology evidence="1">Multi-pass membrane protein</topology>
    </subcellularLocation>
</comment>
<dbReference type="InterPro" id="IPR017452">
    <property type="entry name" value="GPCR_Rhodpsn_7TM"/>
</dbReference>
<keyword evidence="8 11" id="KW-0675">Receptor</keyword>
<feature type="transmembrane region" description="Helical" evidence="12">
    <location>
        <begin position="34"/>
        <end position="58"/>
    </location>
</feature>
<name>A0A8C4T5F6_ERPCA</name>
<evidence type="ECO:0000256" key="1">
    <source>
        <dbReference type="ARBA" id="ARBA00004651"/>
    </source>
</evidence>
<evidence type="ECO:0000256" key="4">
    <source>
        <dbReference type="ARBA" id="ARBA00022989"/>
    </source>
</evidence>
<dbReference type="InterPro" id="IPR000276">
    <property type="entry name" value="GPCR_Rhodpsn"/>
</dbReference>
<evidence type="ECO:0000256" key="10">
    <source>
        <dbReference type="ARBA" id="ARBA00023224"/>
    </source>
</evidence>
<keyword evidence="4 12" id="KW-1133">Transmembrane helix</keyword>
<evidence type="ECO:0000256" key="8">
    <source>
        <dbReference type="ARBA" id="ARBA00023170"/>
    </source>
</evidence>
<dbReference type="GO" id="GO:0001594">
    <property type="term" value="F:trace-amine receptor activity"/>
    <property type="evidence" value="ECO:0007669"/>
    <property type="project" value="InterPro"/>
</dbReference>
<keyword evidence="7" id="KW-1015">Disulfide bond</keyword>
<dbReference type="PRINTS" id="PR00237">
    <property type="entry name" value="GPCRRHODOPSN"/>
</dbReference>
<evidence type="ECO:0000256" key="11">
    <source>
        <dbReference type="RuleBase" id="RU000688"/>
    </source>
</evidence>
<dbReference type="InterPro" id="IPR050569">
    <property type="entry name" value="TAAR"/>
</dbReference>
<evidence type="ECO:0000256" key="3">
    <source>
        <dbReference type="ARBA" id="ARBA00022692"/>
    </source>
</evidence>
<feature type="transmembrane region" description="Helical" evidence="12">
    <location>
        <begin position="256"/>
        <end position="279"/>
    </location>
</feature>
<evidence type="ECO:0000259" key="13">
    <source>
        <dbReference type="PROSITE" id="PS50262"/>
    </source>
</evidence>
<dbReference type="AlphaFoldDB" id="A0A8C4T5F6"/>
<keyword evidence="3 11" id="KW-0812">Transmembrane</keyword>
<feature type="transmembrane region" description="Helical" evidence="12">
    <location>
        <begin position="150"/>
        <end position="172"/>
    </location>
</feature>